<feature type="compositionally biased region" description="Gly residues" evidence="3">
    <location>
        <begin position="451"/>
        <end position="463"/>
    </location>
</feature>
<evidence type="ECO:0000313" key="5">
    <source>
        <dbReference type="Proteomes" id="UP000818624"/>
    </source>
</evidence>
<dbReference type="Proteomes" id="UP000818624">
    <property type="component" value="Chromosome 3"/>
</dbReference>
<dbReference type="InterPro" id="IPR036322">
    <property type="entry name" value="WD40_repeat_dom_sf"/>
</dbReference>
<dbReference type="InterPro" id="IPR019775">
    <property type="entry name" value="WD40_repeat_CS"/>
</dbReference>
<protein>
    <submittedName>
        <fullName evidence="4">Uncharacterized protein</fullName>
    </submittedName>
</protein>
<name>A0ABY8ET63_MALFU</name>
<evidence type="ECO:0000256" key="3">
    <source>
        <dbReference type="SAM" id="MobiDB-lite"/>
    </source>
</evidence>
<evidence type="ECO:0000313" key="4">
    <source>
        <dbReference type="EMBL" id="WFD48778.1"/>
    </source>
</evidence>
<dbReference type="InterPro" id="IPR015943">
    <property type="entry name" value="WD40/YVTN_repeat-like_dom_sf"/>
</dbReference>
<organism evidence="4 5">
    <name type="scientific">Malassezia furfur</name>
    <name type="common">Pityriasis versicolor infection agent</name>
    <name type="synonym">Pityrosporum furfur</name>
    <dbReference type="NCBI Taxonomy" id="55194"/>
    <lineage>
        <taxon>Eukaryota</taxon>
        <taxon>Fungi</taxon>
        <taxon>Dikarya</taxon>
        <taxon>Basidiomycota</taxon>
        <taxon>Ustilaginomycotina</taxon>
        <taxon>Malasseziomycetes</taxon>
        <taxon>Malasseziales</taxon>
        <taxon>Malasseziaceae</taxon>
        <taxon>Malassezia</taxon>
    </lineage>
</organism>
<gene>
    <name evidence="4" type="ORF">GLX27_003449</name>
</gene>
<evidence type="ECO:0000256" key="1">
    <source>
        <dbReference type="ARBA" id="ARBA00022574"/>
    </source>
</evidence>
<dbReference type="SUPFAM" id="SSF50978">
    <property type="entry name" value="WD40 repeat-like"/>
    <property type="match status" value="1"/>
</dbReference>
<keyword evidence="1" id="KW-0853">WD repeat</keyword>
<dbReference type="InterPro" id="IPR001680">
    <property type="entry name" value="WD40_rpt"/>
</dbReference>
<dbReference type="Pfam" id="PF00400">
    <property type="entry name" value="WD40"/>
    <property type="match status" value="1"/>
</dbReference>
<dbReference type="EMBL" id="CP046236">
    <property type="protein sequence ID" value="WFD48778.1"/>
    <property type="molecule type" value="Genomic_DNA"/>
</dbReference>
<keyword evidence="5" id="KW-1185">Reference proteome</keyword>
<dbReference type="Gene3D" id="2.130.10.10">
    <property type="entry name" value="YVTN repeat-like/Quinoprotein amine dehydrogenase"/>
    <property type="match status" value="2"/>
</dbReference>
<keyword evidence="2" id="KW-0677">Repeat</keyword>
<sequence>MQAAHATQLFQSDASLAVGQARAEKAQRTAHGAAYGHPIWLGKHASPLPSGANEAAATPDVDVAALASRAAGADGGLVKVITAHMAHPTSAHVWTAESGRVARATDLESGTTAQQLRGHTGPVSALASLVVRGVTLVFSASWDKSLRVWLAGDDARPTPLVVVPDAATDFIKALHVDAAHACLVSSGSDRAVRFWDLSGLVAWCEARASGNLDAPAPAPTVLGVVRVHTRPVLALASVPPAPPGMPVAADMYTGLCVFSADSMGRVVETHVERTASGVRCDVVRELDGPETSVCGLAPVWRLGADDTHWVADLWCASADECVRRFPLAEAHRRGTAPGRVSRAGAPLGRAPPVRGDAVVRVHGVPRSVLPLGAVDDALQDLVVVGMADGDVVVWDTEGAARVVCRLEGHWHEVSYVGAWRRADGAVWLVTASLDGTVRRWTLREVLQGGGAAGGAGEANGSGAGAAPAPAAGGVALTAEEEAELAELLDED</sequence>
<evidence type="ECO:0000256" key="2">
    <source>
        <dbReference type="ARBA" id="ARBA00022737"/>
    </source>
</evidence>
<accession>A0ABY8ET63</accession>
<feature type="region of interest" description="Disordered" evidence="3">
    <location>
        <begin position="451"/>
        <end position="475"/>
    </location>
</feature>
<dbReference type="PANTHER" id="PTHR22847:SF637">
    <property type="entry name" value="WD REPEAT DOMAIN 5B"/>
    <property type="match status" value="1"/>
</dbReference>
<dbReference type="PROSITE" id="PS00678">
    <property type="entry name" value="WD_REPEATS_1"/>
    <property type="match status" value="1"/>
</dbReference>
<proteinExistence type="predicted"/>
<dbReference type="SMART" id="SM00320">
    <property type="entry name" value="WD40"/>
    <property type="match status" value="3"/>
</dbReference>
<reference evidence="4 5" key="1">
    <citation type="journal article" date="2020" name="Elife">
        <title>Loss of centromere function drives karyotype evolution in closely related Malassezia species.</title>
        <authorList>
            <person name="Sankaranarayanan S.R."/>
            <person name="Ianiri G."/>
            <person name="Coelho M.A."/>
            <person name="Reza M.H."/>
            <person name="Thimmappa B.C."/>
            <person name="Ganguly P."/>
            <person name="Vadnala R.N."/>
            <person name="Sun S."/>
            <person name="Siddharthan R."/>
            <person name="Tellgren-Roth C."/>
            <person name="Dawson T.L."/>
            <person name="Heitman J."/>
            <person name="Sanyal K."/>
        </authorList>
    </citation>
    <scope>NUCLEOTIDE SEQUENCE [LARGE SCALE GENOMIC DNA]</scope>
    <source>
        <strain evidence="4">CBS14141</strain>
    </source>
</reference>
<feature type="compositionally biased region" description="Low complexity" evidence="3">
    <location>
        <begin position="464"/>
        <end position="475"/>
    </location>
</feature>
<dbReference type="PANTHER" id="PTHR22847">
    <property type="entry name" value="WD40 REPEAT PROTEIN"/>
    <property type="match status" value="1"/>
</dbReference>